<dbReference type="InterPro" id="IPR046815">
    <property type="entry name" value="P2RX7_C"/>
</dbReference>
<sequence length="202" mass="22935">MPRNSRLGGDGAEGEDVAVAVAAAEGLAGGEVRSRIQSLSHEQCQEILGRCLLRDPSLIFDVMAGPPPDPPSQQDPNLPDWCVCMRCREMPTDIENKCCGQPPQHCISLLPHMDLYVLHEGVLRMARRIWNDLRAREDAPHPGEDNKQFRYAAYRQFVVWQYGYGNMGRGSRIVIPSCCVWKIRDRYPDPHHQYVGFIPRRL</sequence>
<evidence type="ECO:0000313" key="2">
    <source>
        <dbReference type="EMBL" id="KAK0133445.1"/>
    </source>
</evidence>
<dbReference type="AlphaFoldDB" id="A0AA47NQ93"/>
<keyword evidence="3" id="KW-1185">Reference proteome</keyword>
<dbReference type="Proteomes" id="UP001174136">
    <property type="component" value="Unassembled WGS sequence"/>
</dbReference>
<dbReference type="PANTHER" id="PTHR36981">
    <property type="entry name" value="ZGC:195170"/>
    <property type="match status" value="1"/>
</dbReference>
<evidence type="ECO:0000259" key="1">
    <source>
        <dbReference type="Pfam" id="PF20478"/>
    </source>
</evidence>
<evidence type="ECO:0000313" key="3">
    <source>
        <dbReference type="Proteomes" id="UP001174136"/>
    </source>
</evidence>
<accession>A0AA47NQ93</accession>
<name>A0AA47NQ93_MERPO</name>
<feature type="domain" description="P2X purinoreceptor 7 intracellular" evidence="1">
    <location>
        <begin position="72"/>
        <end position="197"/>
    </location>
</feature>
<dbReference type="PANTHER" id="PTHR36981:SF3">
    <property type="entry name" value="UBIQUITIN-LIKE PROTEASE FAMILY PROFILE DOMAIN-CONTAINING PROTEIN"/>
    <property type="match status" value="1"/>
</dbReference>
<dbReference type="Pfam" id="PF20478">
    <property type="entry name" value="P2RX7_C"/>
    <property type="match status" value="1"/>
</dbReference>
<gene>
    <name evidence="2" type="primary">P2rx7_1</name>
    <name evidence="2" type="ORF">N1851_031040</name>
</gene>
<protein>
    <submittedName>
        <fullName evidence="2">P2X purinoceptor 7</fullName>
    </submittedName>
</protein>
<organism evidence="2 3">
    <name type="scientific">Merluccius polli</name>
    <name type="common">Benguela hake</name>
    <name type="synonym">Merluccius cadenati</name>
    <dbReference type="NCBI Taxonomy" id="89951"/>
    <lineage>
        <taxon>Eukaryota</taxon>
        <taxon>Metazoa</taxon>
        <taxon>Chordata</taxon>
        <taxon>Craniata</taxon>
        <taxon>Vertebrata</taxon>
        <taxon>Euteleostomi</taxon>
        <taxon>Actinopterygii</taxon>
        <taxon>Neopterygii</taxon>
        <taxon>Teleostei</taxon>
        <taxon>Neoteleostei</taxon>
        <taxon>Acanthomorphata</taxon>
        <taxon>Zeiogadaria</taxon>
        <taxon>Gadariae</taxon>
        <taxon>Gadiformes</taxon>
        <taxon>Gadoidei</taxon>
        <taxon>Merlucciidae</taxon>
        <taxon>Merluccius</taxon>
    </lineage>
</organism>
<proteinExistence type="predicted"/>
<reference evidence="2" key="1">
    <citation type="journal article" date="2023" name="Front. Mar. Sci.">
        <title>A new Merluccius polli reference genome to investigate the effects of global change in West African waters.</title>
        <authorList>
            <person name="Mateo J.L."/>
            <person name="Blanco-Fernandez C."/>
            <person name="Garcia-Vazquez E."/>
            <person name="Machado-Schiaffino G."/>
        </authorList>
    </citation>
    <scope>NUCLEOTIDE SEQUENCE</scope>
    <source>
        <strain evidence="2">C29</strain>
        <tissue evidence="2">Fin</tissue>
    </source>
</reference>
<dbReference type="EMBL" id="JAOPHQ010005987">
    <property type="protein sequence ID" value="KAK0133445.1"/>
    <property type="molecule type" value="Genomic_DNA"/>
</dbReference>
<comment type="caution">
    <text evidence="2">The sequence shown here is derived from an EMBL/GenBank/DDBJ whole genome shotgun (WGS) entry which is preliminary data.</text>
</comment>